<sequence>MKNPSKVVAAGALGLTAAIALGGAPAGAYGPAANSLGCRLYFSDAGTGSSPTTWNDTFGLTQTPATPSPGQTVTVTFTAVAGPNNGPVPLNAGDVPVVIKLALGGSQSGTVTLNMATYPTAPAAAGAPLGSITATGTYVAGTAGAASLTVTQAVFNNATAKTYCSGPGDRDHKAAPAASTIVENYSVFGGGTSITSVTGQSVTSAARAGNTINFSVTGLAPSATLSASLKNAGGGGTAEGSGAGTTDATGAGTGTLVVPAGATTGARTLSVSDGTNTVTTPITILGAPAISITPGGGGAGTAVAVTGTNWNPGSTVSIRGYKAGAPPPPPTADAAVTATASATGAITGSFTVNDPTTAYIGASSGTGPGTLFAVATWTASADSCVAKAGLATTGSCNLTYNLSQTVTAGNLAMSRTTGSGNVTLSGVTLNGTVQHGTGALAPITVTDYRGSTFGWSLVGAVTDFTGTPGGSIAKANLTWIPTCVAAAGSTNAVTATAGSAGAVDGSTLCSAPADAAGTGGGFDAGAALDLQIPANQLAGSYTATLTITLS</sequence>
<keyword evidence="3" id="KW-1185">Reference proteome</keyword>
<organism evidence="2 3">
    <name type="scientific">Dactylosporangium maewongense</name>
    <dbReference type="NCBI Taxonomy" id="634393"/>
    <lineage>
        <taxon>Bacteria</taxon>
        <taxon>Bacillati</taxon>
        <taxon>Actinomycetota</taxon>
        <taxon>Actinomycetes</taxon>
        <taxon>Micromonosporales</taxon>
        <taxon>Micromonosporaceae</taxon>
        <taxon>Dactylosporangium</taxon>
    </lineage>
</organism>
<evidence type="ECO:0000313" key="2">
    <source>
        <dbReference type="EMBL" id="GAA1499630.1"/>
    </source>
</evidence>
<dbReference type="Gene3D" id="2.60.40.230">
    <property type="entry name" value="Neocarzinostatin-like"/>
    <property type="match status" value="1"/>
</dbReference>
<name>A0ABN1ZIB7_9ACTN</name>
<feature type="chain" id="PRO_5046101841" description="WxL domain-containing protein" evidence="1">
    <location>
        <begin position="29"/>
        <end position="550"/>
    </location>
</feature>
<dbReference type="Proteomes" id="UP001501470">
    <property type="component" value="Unassembled WGS sequence"/>
</dbReference>
<accession>A0ABN1ZIB7</accession>
<evidence type="ECO:0000256" key="1">
    <source>
        <dbReference type="SAM" id="SignalP"/>
    </source>
</evidence>
<evidence type="ECO:0000313" key="3">
    <source>
        <dbReference type="Proteomes" id="UP001501470"/>
    </source>
</evidence>
<comment type="caution">
    <text evidence="2">The sequence shown here is derived from an EMBL/GenBank/DDBJ whole genome shotgun (WGS) entry which is preliminary data.</text>
</comment>
<feature type="signal peptide" evidence="1">
    <location>
        <begin position="1"/>
        <end position="28"/>
    </location>
</feature>
<evidence type="ECO:0008006" key="4">
    <source>
        <dbReference type="Google" id="ProtNLM"/>
    </source>
</evidence>
<protein>
    <recommendedName>
        <fullName evidence="4">WxL domain-containing protein</fullName>
    </recommendedName>
</protein>
<dbReference type="EMBL" id="BAAAQD010000001">
    <property type="protein sequence ID" value="GAA1499630.1"/>
    <property type="molecule type" value="Genomic_DNA"/>
</dbReference>
<dbReference type="RefSeq" id="WP_344498540.1">
    <property type="nucleotide sequence ID" value="NZ_BAAAQD010000001.1"/>
</dbReference>
<gene>
    <name evidence="2" type="ORF">GCM10009827_002460</name>
</gene>
<keyword evidence="1" id="KW-0732">Signal</keyword>
<reference evidence="2 3" key="1">
    <citation type="journal article" date="2019" name="Int. J. Syst. Evol. Microbiol.">
        <title>The Global Catalogue of Microorganisms (GCM) 10K type strain sequencing project: providing services to taxonomists for standard genome sequencing and annotation.</title>
        <authorList>
            <consortium name="The Broad Institute Genomics Platform"/>
            <consortium name="The Broad Institute Genome Sequencing Center for Infectious Disease"/>
            <person name="Wu L."/>
            <person name="Ma J."/>
        </authorList>
    </citation>
    <scope>NUCLEOTIDE SEQUENCE [LARGE SCALE GENOMIC DNA]</scope>
    <source>
        <strain evidence="2 3">JCM 15933</strain>
    </source>
</reference>
<proteinExistence type="predicted"/>